<sequence length="305" mass="34546">MSDQQSYHPHHHNEPHIGEIVNELVSKLAPFSGIILTVTACIVAIFRIYCLELFIIPKLYPARLLKSLSDGQKRGFINHHVAALTKIILLPTAGYPLLAILAGHATPHTPYFKGSTATLGDVMIVCTQLFTVMYIFELFYREKVSPISCAHHIGAIVIAQSAVAMSINYDHEKDAVIEFILCFIWGGFDVVAELWPHIAMIVYRTHANNHRLLAKMFYATMWLELVGTLSETIIVMWLFGSLWDHWSISLKVCTPILHLLFTAAQLWGAWIFRNMANQHRRLINVGEKKDEEALKQTETQETAQS</sequence>
<keyword evidence="1" id="KW-0812">Transmembrane</keyword>
<feature type="transmembrane region" description="Helical" evidence="1">
    <location>
        <begin position="122"/>
        <end position="140"/>
    </location>
</feature>
<keyword evidence="3" id="KW-1185">Reference proteome</keyword>
<dbReference type="Proteomes" id="UP001303373">
    <property type="component" value="Chromosome 3"/>
</dbReference>
<feature type="transmembrane region" description="Helical" evidence="1">
    <location>
        <begin position="34"/>
        <end position="60"/>
    </location>
</feature>
<dbReference type="EMBL" id="CP138582">
    <property type="protein sequence ID" value="WPG99376.1"/>
    <property type="molecule type" value="Genomic_DNA"/>
</dbReference>
<accession>A0AAQ3M1T2</accession>
<gene>
    <name evidence="2" type="ORF">R9X50_00219000</name>
</gene>
<feature type="transmembrane region" description="Helical" evidence="1">
    <location>
        <begin position="81"/>
        <end position="102"/>
    </location>
</feature>
<evidence type="ECO:0000313" key="2">
    <source>
        <dbReference type="EMBL" id="WPG99376.1"/>
    </source>
</evidence>
<evidence type="ECO:0000313" key="3">
    <source>
        <dbReference type="Proteomes" id="UP001303373"/>
    </source>
</evidence>
<feature type="transmembrane region" description="Helical" evidence="1">
    <location>
        <begin position="246"/>
        <end position="272"/>
    </location>
</feature>
<evidence type="ECO:0000256" key="1">
    <source>
        <dbReference type="SAM" id="Phobius"/>
    </source>
</evidence>
<keyword evidence="1" id="KW-0472">Membrane</keyword>
<name>A0AAQ3M1T2_9PEZI</name>
<feature type="transmembrane region" description="Helical" evidence="1">
    <location>
        <begin position="216"/>
        <end position="240"/>
    </location>
</feature>
<evidence type="ECO:0008006" key="4">
    <source>
        <dbReference type="Google" id="ProtNLM"/>
    </source>
</evidence>
<proteinExistence type="predicted"/>
<feature type="transmembrane region" description="Helical" evidence="1">
    <location>
        <begin position="152"/>
        <end position="169"/>
    </location>
</feature>
<keyword evidence="1" id="KW-1133">Transmembrane helix</keyword>
<protein>
    <recommendedName>
        <fullName evidence="4">TLC domain-containing protein</fullName>
    </recommendedName>
</protein>
<dbReference type="AlphaFoldDB" id="A0AAQ3M1T2"/>
<reference evidence="2 3" key="1">
    <citation type="submission" date="2023-11" db="EMBL/GenBank/DDBJ databases">
        <title>An acidophilic fungus is an integral part of prey digestion in a carnivorous sundew plant.</title>
        <authorList>
            <person name="Tsai I.J."/>
        </authorList>
    </citation>
    <scope>NUCLEOTIDE SEQUENCE [LARGE SCALE GENOMIC DNA]</scope>
    <source>
        <strain evidence="2">169a</strain>
    </source>
</reference>
<feature type="transmembrane region" description="Helical" evidence="1">
    <location>
        <begin position="175"/>
        <end position="195"/>
    </location>
</feature>
<organism evidence="2 3">
    <name type="scientific">Acrodontium crateriforme</name>
    <dbReference type="NCBI Taxonomy" id="150365"/>
    <lineage>
        <taxon>Eukaryota</taxon>
        <taxon>Fungi</taxon>
        <taxon>Dikarya</taxon>
        <taxon>Ascomycota</taxon>
        <taxon>Pezizomycotina</taxon>
        <taxon>Dothideomycetes</taxon>
        <taxon>Dothideomycetidae</taxon>
        <taxon>Mycosphaerellales</taxon>
        <taxon>Teratosphaeriaceae</taxon>
        <taxon>Acrodontium</taxon>
    </lineage>
</organism>